<sequence>MPKPYHRDERDPSRGKSKRAPIVVITSFDKEVECILADRLIRRHGASNYLEYLMKWKNLPEAEYSWEYEDALWQFKNHIERFKIDGMNTTS</sequence>
<dbReference type="GO" id="GO:0008168">
    <property type="term" value="F:methyltransferase activity"/>
    <property type="evidence" value="ECO:0007669"/>
    <property type="project" value="UniProtKB-KW"/>
</dbReference>
<evidence type="ECO:0000313" key="3">
    <source>
        <dbReference type="Proteomes" id="UP000237105"/>
    </source>
</evidence>
<dbReference type="SUPFAM" id="SSF54160">
    <property type="entry name" value="Chromo domain-like"/>
    <property type="match status" value="1"/>
</dbReference>
<dbReference type="InterPro" id="IPR023780">
    <property type="entry name" value="Chromo_domain"/>
</dbReference>
<name>A0A2P5BJD7_PARAD</name>
<dbReference type="PROSITE" id="PS50013">
    <property type="entry name" value="CHROMO_2"/>
    <property type="match status" value="1"/>
</dbReference>
<dbReference type="InterPro" id="IPR000953">
    <property type="entry name" value="Chromo/chromo_shadow_dom"/>
</dbReference>
<dbReference type="Pfam" id="PF00385">
    <property type="entry name" value="Chromo"/>
    <property type="match status" value="1"/>
</dbReference>
<comment type="caution">
    <text evidence="2">The sequence shown here is derived from an EMBL/GenBank/DDBJ whole genome shotgun (WGS) entry which is preliminary data.</text>
</comment>
<gene>
    <name evidence="2" type="ORF">PanWU01x14_234310</name>
</gene>
<proteinExistence type="predicted"/>
<dbReference type="EMBL" id="JXTB01000270">
    <property type="protein sequence ID" value="PON48898.1"/>
    <property type="molecule type" value="Genomic_DNA"/>
</dbReference>
<evidence type="ECO:0000259" key="1">
    <source>
        <dbReference type="PROSITE" id="PS50013"/>
    </source>
</evidence>
<keyword evidence="3" id="KW-1185">Reference proteome</keyword>
<feature type="domain" description="Chromo" evidence="1">
    <location>
        <begin position="30"/>
        <end position="91"/>
    </location>
</feature>
<keyword evidence="2" id="KW-0489">Methyltransferase</keyword>
<reference evidence="3" key="1">
    <citation type="submission" date="2016-06" db="EMBL/GenBank/DDBJ databases">
        <title>Parallel loss of symbiosis genes in relatives of nitrogen-fixing non-legume Parasponia.</title>
        <authorList>
            <person name="Van Velzen R."/>
            <person name="Holmer R."/>
            <person name="Bu F."/>
            <person name="Rutten L."/>
            <person name="Van Zeijl A."/>
            <person name="Liu W."/>
            <person name="Santuari L."/>
            <person name="Cao Q."/>
            <person name="Sharma T."/>
            <person name="Shen D."/>
            <person name="Roswanjaya Y."/>
            <person name="Wardhani T."/>
            <person name="Kalhor M.S."/>
            <person name="Jansen J."/>
            <person name="Van den Hoogen J."/>
            <person name="Gungor B."/>
            <person name="Hartog M."/>
            <person name="Hontelez J."/>
            <person name="Verver J."/>
            <person name="Yang W.-C."/>
            <person name="Schijlen E."/>
            <person name="Repin R."/>
            <person name="Schilthuizen M."/>
            <person name="Schranz E."/>
            <person name="Heidstra R."/>
            <person name="Miyata K."/>
            <person name="Fedorova E."/>
            <person name="Kohlen W."/>
            <person name="Bisseling T."/>
            <person name="Smit S."/>
            <person name="Geurts R."/>
        </authorList>
    </citation>
    <scope>NUCLEOTIDE SEQUENCE [LARGE SCALE GENOMIC DNA]</scope>
    <source>
        <strain evidence="3">cv. WU1-14</strain>
    </source>
</reference>
<evidence type="ECO:0000313" key="2">
    <source>
        <dbReference type="EMBL" id="PON48898.1"/>
    </source>
</evidence>
<dbReference type="Proteomes" id="UP000237105">
    <property type="component" value="Unassembled WGS sequence"/>
</dbReference>
<accession>A0A2P5BJD7</accession>
<dbReference type="Gene3D" id="2.40.50.40">
    <property type="match status" value="1"/>
</dbReference>
<protein>
    <submittedName>
        <fullName evidence="2">Histone H3-K9 methyltransferase</fullName>
    </submittedName>
</protein>
<dbReference type="GO" id="GO:0032259">
    <property type="term" value="P:methylation"/>
    <property type="evidence" value="ECO:0007669"/>
    <property type="project" value="UniProtKB-KW"/>
</dbReference>
<dbReference type="OrthoDB" id="2020640at2759"/>
<keyword evidence="2" id="KW-0808">Transferase</keyword>
<dbReference type="InterPro" id="IPR016197">
    <property type="entry name" value="Chromo-like_dom_sf"/>
</dbReference>
<dbReference type="AlphaFoldDB" id="A0A2P5BJD7"/>
<organism evidence="2 3">
    <name type="scientific">Parasponia andersonii</name>
    <name type="common">Sponia andersonii</name>
    <dbReference type="NCBI Taxonomy" id="3476"/>
    <lineage>
        <taxon>Eukaryota</taxon>
        <taxon>Viridiplantae</taxon>
        <taxon>Streptophyta</taxon>
        <taxon>Embryophyta</taxon>
        <taxon>Tracheophyta</taxon>
        <taxon>Spermatophyta</taxon>
        <taxon>Magnoliopsida</taxon>
        <taxon>eudicotyledons</taxon>
        <taxon>Gunneridae</taxon>
        <taxon>Pentapetalae</taxon>
        <taxon>rosids</taxon>
        <taxon>fabids</taxon>
        <taxon>Rosales</taxon>
        <taxon>Cannabaceae</taxon>
        <taxon>Parasponia</taxon>
    </lineage>
</organism>